<comment type="caution">
    <text evidence="1">The sequence shown here is derived from an EMBL/GenBank/DDBJ whole genome shotgun (WGS) entry which is preliminary data.</text>
</comment>
<dbReference type="AlphaFoldDB" id="A0A9N9NNY5"/>
<accession>A0A9N9NNY5</accession>
<reference evidence="1" key="1">
    <citation type="submission" date="2021-06" db="EMBL/GenBank/DDBJ databases">
        <authorList>
            <person name="Kallberg Y."/>
            <person name="Tangrot J."/>
            <person name="Rosling A."/>
        </authorList>
    </citation>
    <scope>NUCLEOTIDE SEQUENCE</scope>
    <source>
        <strain evidence="1">UK204</strain>
    </source>
</reference>
<gene>
    <name evidence="1" type="ORF">FCALED_LOCUS16079</name>
</gene>
<evidence type="ECO:0000313" key="1">
    <source>
        <dbReference type="EMBL" id="CAG8747684.1"/>
    </source>
</evidence>
<organism evidence="1 2">
    <name type="scientific">Funneliformis caledonium</name>
    <dbReference type="NCBI Taxonomy" id="1117310"/>
    <lineage>
        <taxon>Eukaryota</taxon>
        <taxon>Fungi</taxon>
        <taxon>Fungi incertae sedis</taxon>
        <taxon>Mucoromycota</taxon>
        <taxon>Glomeromycotina</taxon>
        <taxon>Glomeromycetes</taxon>
        <taxon>Glomerales</taxon>
        <taxon>Glomeraceae</taxon>
        <taxon>Funneliformis</taxon>
    </lineage>
</organism>
<feature type="non-terminal residue" evidence="1">
    <location>
        <position position="56"/>
    </location>
</feature>
<protein>
    <submittedName>
        <fullName evidence="1">8160_t:CDS:1</fullName>
    </submittedName>
</protein>
<dbReference type="OrthoDB" id="10452064at2759"/>
<evidence type="ECO:0000313" key="2">
    <source>
        <dbReference type="Proteomes" id="UP000789570"/>
    </source>
</evidence>
<proteinExistence type="predicted"/>
<sequence length="56" mass="6455">MKETKATKRCSKVGTHTLECNDDDNSQELSVYDYEKYKKSYGKMNDANKWVLTTGT</sequence>
<keyword evidence="2" id="KW-1185">Reference proteome</keyword>
<name>A0A9N9NNY5_9GLOM</name>
<dbReference type="EMBL" id="CAJVPQ010017160">
    <property type="protein sequence ID" value="CAG8747684.1"/>
    <property type="molecule type" value="Genomic_DNA"/>
</dbReference>
<dbReference type="Proteomes" id="UP000789570">
    <property type="component" value="Unassembled WGS sequence"/>
</dbReference>